<gene>
    <name evidence="1" type="ORF">MLD38_009970</name>
</gene>
<dbReference type="EMBL" id="CM042883">
    <property type="protein sequence ID" value="KAI4371643.1"/>
    <property type="molecule type" value="Genomic_DNA"/>
</dbReference>
<proteinExistence type="predicted"/>
<organism evidence="1 2">
    <name type="scientific">Melastoma candidum</name>
    <dbReference type="NCBI Taxonomy" id="119954"/>
    <lineage>
        <taxon>Eukaryota</taxon>
        <taxon>Viridiplantae</taxon>
        <taxon>Streptophyta</taxon>
        <taxon>Embryophyta</taxon>
        <taxon>Tracheophyta</taxon>
        <taxon>Spermatophyta</taxon>
        <taxon>Magnoliopsida</taxon>
        <taxon>eudicotyledons</taxon>
        <taxon>Gunneridae</taxon>
        <taxon>Pentapetalae</taxon>
        <taxon>rosids</taxon>
        <taxon>malvids</taxon>
        <taxon>Myrtales</taxon>
        <taxon>Melastomataceae</taxon>
        <taxon>Melastomatoideae</taxon>
        <taxon>Melastomateae</taxon>
        <taxon>Melastoma</taxon>
    </lineage>
</organism>
<evidence type="ECO:0000313" key="1">
    <source>
        <dbReference type="EMBL" id="KAI4371643.1"/>
    </source>
</evidence>
<reference evidence="2" key="1">
    <citation type="journal article" date="2023" name="Front. Plant Sci.">
        <title>Chromosomal-level genome assembly of Melastoma candidum provides insights into trichome evolution.</title>
        <authorList>
            <person name="Zhong Y."/>
            <person name="Wu W."/>
            <person name="Sun C."/>
            <person name="Zou P."/>
            <person name="Liu Y."/>
            <person name="Dai S."/>
            <person name="Zhou R."/>
        </authorList>
    </citation>
    <scope>NUCLEOTIDE SEQUENCE [LARGE SCALE GENOMIC DNA]</scope>
</reference>
<sequence>MNSNATSPIKLNITGIGLVVRIPDALLARTEYNRPRNLKLKGSNKSLDLEAIGSMITGADIGKESKPWFHVKNILPILIRNTVVHFYGFGNRLGLTLYHLSCKKDNPRSKASRYLSLHLWLEIDMVAHPLCEFDSGEDETIELETYRELHLPHYLNLRRLPRSRLSSLVSGSCTCCGGGKMTKISSYKQKLPDNFTRSNTAEWRINKAYADTASSEECIPSTL</sequence>
<evidence type="ECO:0000313" key="2">
    <source>
        <dbReference type="Proteomes" id="UP001057402"/>
    </source>
</evidence>
<protein>
    <submittedName>
        <fullName evidence="1">Uncharacterized protein</fullName>
    </submittedName>
</protein>
<name>A0ACB9R2D9_9MYRT</name>
<dbReference type="Proteomes" id="UP001057402">
    <property type="component" value="Chromosome 4"/>
</dbReference>
<accession>A0ACB9R2D9</accession>
<comment type="caution">
    <text evidence="1">The sequence shown here is derived from an EMBL/GenBank/DDBJ whole genome shotgun (WGS) entry which is preliminary data.</text>
</comment>
<keyword evidence="2" id="KW-1185">Reference proteome</keyword>